<evidence type="ECO:0000313" key="4">
    <source>
        <dbReference type="Proteomes" id="UP001596099"/>
    </source>
</evidence>
<dbReference type="EMBL" id="JBHSQH010000001">
    <property type="protein sequence ID" value="MFC5970284.1"/>
    <property type="molecule type" value="Genomic_DNA"/>
</dbReference>
<accession>A0ABD5RI91</accession>
<keyword evidence="4" id="KW-1185">Reference proteome</keyword>
<keyword evidence="1" id="KW-0472">Membrane</keyword>
<feature type="transmembrane region" description="Helical" evidence="1">
    <location>
        <begin position="15"/>
        <end position="36"/>
    </location>
</feature>
<dbReference type="Proteomes" id="UP001596099">
    <property type="component" value="Unassembled WGS sequence"/>
</dbReference>
<organism evidence="3 4">
    <name type="scientific">Halomarina salina</name>
    <dbReference type="NCBI Taxonomy" id="1872699"/>
    <lineage>
        <taxon>Archaea</taxon>
        <taxon>Methanobacteriati</taxon>
        <taxon>Methanobacteriota</taxon>
        <taxon>Stenosarchaea group</taxon>
        <taxon>Halobacteria</taxon>
        <taxon>Halobacteriales</taxon>
        <taxon>Natronomonadaceae</taxon>
        <taxon>Halomarina</taxon>
    </lineage>
</organism>
<name>A0ABD5RI91_9EURY</name>
<dbReference type="AlphaFoldDB" id="A0ABD5RI91"/>
<dbReference type="RefSeq" id="WP_247419098.1">
    <property type="nucleotide sequence ID" value="NZ_JALLGW010000002.1"/>
</dbReference>
<evidence type="ECO:0000256" key="1">
    <source>
        <dbReference type="SAM" id="Phobius"/>
    </source>
</evidence>
<keyword evidence="1" id="KW-0812">Transmembrane</keyword>
<dbReference type="InterPro" id="IPR055737">
    <property type="entry name" value="DUF7313"/>
</dbReference>
<sequence>MEGFASLFGVVDAVLRPYVALLILVLVLVNMVARALEYRSIVSDARDGGIDSVSRSGLRVATNFLLVVLSFYYATVHFHAGTVLSILVVGMVITDLFEFESRLVEIRQEFSIDRPNAAIAASVLVLMYISYLTLFQFVKPFWSQVV</sequence>
<reference evidence="3 4" key="1">
    <citation type="journal article" date="2019" name="Int. J. Syst. Evol. Microbiol.">
        <title>The Global Catalogue of Microorganisms (GCM) 10K type strain sequencing project: providing services to taxonomists for standard genome sequencing and annotation.</title>
        <authorList>
            <consortium name="The Broad Institute Genomics Platform"/>
            <consortium name="The Broad Institute Genome Sequencing Center for Infectious Disease"/>
            <person name="Wu L."/>
            <person name="Ma J."/>
        </authorList>
    </citation>
    <scope>NUCLEOTIDE SEQUENCE [LARGE SCALE GENOMIC DNA]</scope>
    <source>
        <strain evidence="3 4">CGMCC 1.12543</strain>
    </source>
</reference>
<keyword evidence="1" id="KW-1133">Transmembrane helix</keyword>
<proteinExistence type="predicted"/>
<protein>
    <recommendedName>
        <fullName evidence="2">DUF7313 domain-containing protein</fullName>
    </recommendedName>
</protein>
<gene>
    <name evidence="3" type="ORF">ACFPYI_02980</name>
</gene>
<dbReference type="Pfam" id="PF23995">
    <property type="entry name" value="DUF7313"/>
    <property type="match status" value="1"/>
</dbReference>
<evidence type="ECO:0000313" key="3">
    <source>
        <dbReference type="EMBL" id="MFC5970284.1"/>
    </source>
</evidence>
<feature type="domain" description="DUF7313" evidence="2">
    <location>
        <begin position="5"/>
        <end position="146"/>
    </location>
</feature>
<feature type="transmembrane region" description="Helical" evidence="1">
    <location>
        <begin position="117"/>
        <end position="138"/>
    </location>
</feature>
<feature type="transmembrane region" description="Helical" evidence="1">
    <location>
        <begin position="80"/>
        <end position="97"/>
    </location>
</feature>
<comment type="caution">
    <text evidence="3">The sequence shown here is derived from an EMBL/GenBank/DDBJ whole genome shotgun (WGS) entry which is preliminary data.</text>
</comment>
<evidence type="ECO:0000259" key="2">
    <source>
        <dbReference type="Pfam" id="PF23995"/>
    </source>
</evidence>